<feature type="domain" description="HTH cro/C1-type" evidence="1">
    <location>
        <begin position="27"/>
        <end position="63"/>
    </location>
</feature>
<comment type="caution">
    <text evidence="2">The sequence shown here is derived from an EMBL/GenBank/DDBJ whole genome shotgun (WGS) entry which is preliminary data.</text>
</comment>
<dbReference type="RefSeq" id="WP_285761135.1">
    <property type="nucleotide sequence ID" value="NZ_BSQG01000008.1"/>
</dbReference>
<dbReference type="InterPro" id="IPR001387">
    <property type="entry name" value="Cro/C1-type_HTH"/>
</dbReference>
<sequence>MVDLRVVPPAGEPVLEPGAAAYYGTELKRYRQAAGLTQEQLAAEVGYGRSKVSMIEGGRRRPDDRFTHACDRVLDTGGALGRIMPLLKNADAYAAWFKPYTLLEAEATAIDEYQTQTVPGLLQTASYARAVIACGVPAATPEEVERKTAARMARQRVFERDRPPFLRVVVDEVVVRRPIGGRAVLRGQLAHLLAMADRHHVTLSVLPTDSQEHAGLDGSWILLEFAVEPPLLYVEGRGSATMTDQARDVAPARGAFVALCGQALSPRASADLVTAVMREL</sequence>
<dbReference type="Proteomes" id="UP001165092">
    <property type="component" value="Unassembled WGS sequence"/>
</dbReference>
<dbReference type="SUPFAM" id="SSF47413">
    <property type="entry name" value="lambda repressor-like DNA-binding domains"/>
    <property type="match status" value="1"/>
</dbReference>
<evidence type="ECO:0000313" key="2">
    <source>
        <dbReference type="EMBL" id="GLU49585.1"/>
    </source>
</evidence>
<dbReference type="Pfam" id="PF13560">
    <property type="entry name" value="HTH_31"/>
    <property type="match status" value="1"/>
</dbReference>
<dbReference type="EMBL" id="BSQG01000008">
    <property type="protein sequence ID" value="GLU49585.1"/>
    <property type="molecule type" value="Genomic_DNA"/>
</dbReference>
<accession>A0A9W6P8L0</accession>
<keyword evidence="3" id="KW-1185">Reference proteome</keyword>
<dbReference type="InterPro" id="IPR043917">
    <property type="entry name" value="DUF5753"/>
</dbReference>
<evidence type="ECO:0000259" key="1">
    <source>
        <dbReference type="PROSITE" id="PS50943"/>
    </source>
</evidence>
<evidence type="ECO:0000313" key="3">
    <source>
        <dbReference type="Proteomes" id="UP001165092"/>
    </source>
</evidence>
<dbReference type="AlphaFoldDB" id="A0A9W6P8L0"/>
<name>A0A9W6P8L0_9ACTN</name>
<dbReference type="PROSITE" id="PS50943">
    <property type="entry name" value="HTH_CROC1"/>
    <property type="match status" value="1"/>
</dbReference>
<dbReference type="Pfam" id="PF19054">
    <property type="entry name" value="DUF5753"/>
    <property type="match status" value="1"/>
</dbReference>
<dbReference type="GO" id="GO:0003677">
    <property type="term" value="F:DNA binding"/>
    <property type="evidence" value="ECO:0007669"/>
    <property type="project" value="InterPro"/>
</dbReference>
<dbReference type="CDD" id="cd00093">
    <property type="entry name" value="HTH_XRE"/>
    <property type="match status" value="1"/>
</dbReference>
<organism evidence="2 3">
    <name type="scientific">Nocardiopsis ansamitocini</name>
    <dbReference type="NCBI Taxonomy" id="1670832"/>
    <lineage>
        <taxon>Bacteria</taxon>
        <taxon>Bacillati</taxon>
        <taxon>Actinomycetota</taxon>
        <taxon>Actinomycetes</taxon>
        <taxon>Streptosporangiales</taxon>
        <taxon>Nocardiopsidaceae</taxon>
        <taxon>Nocardiopsis</taxon>
    </lineage>
</organism>
<dbReference type="InterPro" id="IPR010982">
    <property type="entry name" value="Lambda_DNA-bd_dom_sf"/>
</dbReference>
<reference evidence="2" key="1">
    <citation type="submission" date="2023-02" db="EMBL/GenBank/DDBJ databases">
        <title>Nocardiopsis ansamitocini NBRC 112285.</title>
        <authorList>
            <person name="Ichikawa N."/>
            <person name="Sato H."/>
            <person name="Tonouchi N."/>
        </authorList>
    </citation>
    <scope>NUCLEOTIDE SEQUENCE</scope>
    <source>
        <strain evidence="2">NBRC 112285</strain>
    </source>
</reference>
<gene>
    <name evidence="2" type="ORF">Nans01_39360</name>
</gene>
<protein>
    <submittedName>
        <fullName evidence="2">Transcriptional regulator</fullName>
    </submittedName>
</protein>
<dbReference type="Gene3D" id="1.10.260.40">
    <property type="entry name" value="lambda repressor-like DNA-binding domains"/>
    <property type="match status" value="1"/>
</dbReference>
<proteinExistence type="predicted"/>
<dbReference type="SMART" id="SM00530">
    <property type="entry name" value="HTH_XRE"/>
    <property type="match status" value="1"/>
</dbReference>